<organism evidence="3 4">
    <name type="scientific">Parasphingorhabdus cellanae</name>
    <dbReference type="NCBI Taxonomy" id="2806553"/>
    <lineage>
        <taxon>Bacteria</taxon>
        <taxon>Pseudomonadati</taxon>
        <taxon>Pseudomonadota</taxon>
        <taxon>Alphaproteobacteria</taxon>
        <taxon>Sphingomonadales</taxon>
        <taxon>Sphingomonadaceae</taxon>
        <taxon>Parasphingorhabdus</taxon>
    </lineage>
</organism>
<feature type="transmembrane region" description="Helical" evidence="1">
    <location>
        <begin position="104"/>
        <end position="124"/>
    </location>
</feature>
<evidence type="ECO:0000256" key="2">
    <source>
        <dbReference type="SAM" id="SignalP"/>
    </source>
</evidence>
<feature type="chain" id="PRO_5045855763" evidence="2">
    <location>
        <begin position="29"/>
        <end position="173"/>
    </location>
</feature>
<accession>A0ABX7T0A7</accession>
<keyword evidence="1" id="KW-0812">Transmembrane</keyword>
<evidence type="ECO:0000313" key="3">
    <source>
        <dbReference type="EMBL" id="QTD54983.1"/>
    </source>
</evidence>
<dbReference type="Proteomes" id="UP000663923">
    <property type="component" value="Chromosome"/>
</dbReference>
<evidence type="ECO:0000313" key="4">
    <source>
        <dbReference type="Proteomes" id="UP000663923"/>
    </source>
</evidence>
<reference evidence="3 4" key="1">
    <citation type="submission" date="2021-03" db="EMBL/GenBank/DDBJ databases">
        <title>Complete genome of Parasphingorhabdus_sp.JHSY0214.</title>
        <authorList>
            <person name="Yoo J.H."/>
            <person name="Bae J.W."/>
        </authorList>
    </citation>
    <scope>NUCLEOTIDE SEQUENCE [LARGE SCALE GENOMIC DNA]</scope>
    <source>
        <strain evidence="3 4">JHSY0214</strain>
    </source>
</reference>
<keyword evidence="1" id="KW-1133">Transmembrane helix</keyword>
<name>A0ABX7T0A7_9SPHN</name>
<dbReference type="RefSeq" id="WP_207986810.1">
    <property type="nucleotide sequence ID" value="NZ_CP071794.1"/>
</dbReference>
<feature type="transmembrane region" description="Helical" evidence="1">
    <location>
        <begin position="136"/>
        <end position="153"/>
    </location>
</feature>
<feature type="signal peptide" evidence="2">
    <location>
        <begin position="1"/>
        <end position="28"/>
    </location>
</feature>
<keyword evidence="1" id="KW-0472">Membrane</keyword>
<evidence type="ECO:0000256" key="1">
    <source>
        <dbReference type="SAM" id="Phobius"/>
    </source>
</evidence>
<dbReference type="EMBL" id="CP071794">
    <property type="protein sequence ID" value="QTD54983.1"/>
    <property type="molecule type" value="Genomic_DNA"/>
</dbReference>
<gene>
    <name evidence="3" type="ORF">J4G78_12150</name>
</gene>
<keyword evidence="4" id="KW-1185">Reference proteome</keyword>
<protein>
    <submittedName>
        <fullName evidence="3">Uncharacterized protein</fullName>
    </submittedName>
</protein>
<feature type="transmembrane region" description="Helical" evidence="1">
    <location>
        <begin position="52"/>
        <end position="73"/>
    </location>
</feature>
<sequence>MTAFNKKNHLRLSLFMGLSVAFGTAAQAATGYQPGHTALEVWNAEGQANAPQWVQIWLMIMLASFALGLLFVWNRVEARWVVGGFITAILISRFGIPAMGIVKLSGLVALVHLIFWSPALYLLLKNRPFLKERSLYALWTGLITAVILFSFIFDIRDAAIYLDHVIGTGMLST</sequence>
<proteinExistence type="predicted"/>
<feature type="transmembrane region" description="Helical" evidence="1">
    <location>
        <begin position="80"/>
        <end position="98"/>
    </location>
</feature>
<keyword evidence="2" id="KW-0732">Signal</keyword>